<sequence>MTRLADPEQALSIAYFGHDARETAVQKRISSLQANGCRIVAFTYSRRYQAERASVPFDNIPLGTTVDRNYLRRLVPLAVGLIAAVRHARVLREVDIIQARNIDMLALALAARFICGSRARVVYEVLDVQRIFVGKGWTASFIRGVERLLLRRIDLLLISSPDFVKEYFEPLQRYGGPRYLLENKISASQVDSAPRAYAKSSDGLPAAAPWVIGWFGVLRCRKSLNILAAIADELGSTVKIYIRGRLSREDISETEFSQVVNARPNIIFEGPYASPEDLATIYGKVHFSWSVDFTDAGANSDWLLPNRLYEGGYFGAVGLARQGTTTARMVAEHELGQAFPQPLEQSVCDFIRDLDGKRYSKLRAAVMAKPRRFFVDETDTHDYVEQLMRMRRVKAPLGDRRTLRMNKG</sequence>
<dbReference type="InterPro" id="IPR028098">
    <property type="entry name" value="Glyco_trans_4-like_N"/>
</dbReference>
<feature type="domain" description="Glycosyltransferase subfamily 4-like N-terminal" evidence="1">
    <location>
        <begin position="24"/>
        <end position="167"/>
    </location>
</feature>
<keyword evidence="3" id="KW-1185">Reference proteome</keyword>
<keyword evidence="2" id="KW-0808">Transferase</keyword>
<evidence type="ECO:0000259" key="1">
    <source>
        <dbReference type="Pfam" id="PF13579"/>
    </source>
</evidence>
<gene>
    <name evidence="2" type="ORF">HPT29_018160</name>
</gene>
<dbReference type="Proteomes" id="UP001017257">
    <property type="component" value="Chromosome"/>
</dbReference>
<reference evidence="2" key="1">
    <citation type="submission" date="2022-08" db="EMBL/GenBank/DDBJ databases">
        <title>Microvirga terrae sp. nov., isolated from soil.</title>
        <authorList>
            <person name="Kim K.H."/>
            <person name="Seo Y.L."/>
            <person name="Kim J.M."/>
            <person name="Lee J.K."/>
            <person name="Han D.M."/>
            <person name="Jeon C.O."/>
        </authorList>
    </citation>
    <scope>NUCLEOTIDE SEQUENCE</scope>
    <source>
        <strain evidence="2">R24</strain>
    </source>
</reference>
<dbReference type="RefSeq" id="WP_173947167.1">
    <property type="nucleotide sequence ID" value="NZ_CP102845.1"/>
</dbReference>
<dbReference type="Pfam" id="PF13579">
    <property type="entry name" value="Glyco_trans_4_4"/>
    <property type="match status" value="1"/>
</dbReference>
<dbReference type="EMBL" id="CP102845">
    <property type="protein sequence ID" value="UVF18414.1"/>
    <property type="molecule type" value="Genomic_DNA"/>
</dbReference>
<evidence type="ECO:0000313" key="2">
    <source>
        <dbReference type="EMBL" id="UVF18414.1"/>
    </source>
</evidence>
<proteinExistence type="predicted"/>
<name>A0ABY5RR38_9HYPH</name>
<evidence type="ECO:0000313" key="3">
    <source>
        <dbReference type="Proteomes" id="UP001017257"/>
    </source>
</evidence>
<dbReference type="SUPFAM" id="SSF53756">
    <property type="entry name" value="UDP-Glycosyltransferase/glycogen phosphorylase"/>
    <property type="match status" value="1"/>
</dbReference>
<organism evidence="2 3">
    <name type="scientific">Microvirga terrae</name>
    <dbReference type="NCBI Taxonomy" id="2740529"/>
    <lineage>
        <taxon>Bacteria</taxon>
        <taxon>Pseudomonadati</taxon>
        <taxon>Pseudomonadota</taxon>
        <taxon>Alphaproteobacteria</taxon>
        <taxon>Hyphomicrobiales</taxon>
        <taxon>Methylobacteriaceae</taxon>
        <taxon>Microvirga</taxon>
    </lineage>
</organism>
<accession>A0ABY5RR38</accession>
<protein>
    <submittedName>
        <fullName evidence="2">Glucosyl transferase</fullName>
    </submittedName>
</protein>
<dbReference type="GO" id="GO:0016740">
    <property type="term" value="F:transferase activity"/>
    <property type="evidence" value="ECO:0007669"/>
    <property type="project" value="UniProtKB-KW"/>
</dbReference>